<keyword evidence="3" id="KW-1185">Reference proteome</keyword>
<dbReference type="AlphaFoldDB" id="A0A017SNS2"/>
<feature type="region of interest" description="Disordered" evidence="1">
    <location>
        <begin position="1"/>
        <end position="60"/>
    </location>
</feature>
<dbReference type="STRING" id="1388766.A0A017SNS2"/>
<dbReference type="Proteomes" id="UP000019804">
    <property type="component" value="Unassembled WGS sequence"/>
</dbReference>
<feature type="region of interest" description="Disordered" evidence="1">
    <location>
        <begin position="282"/>
        <end position="303"/>
    </location>
</feature>
<evidence type="ECO:0000313" key="3">
    <source>
        <dbReference type="Proteomes" id="UP000019804"/>
    </source>
</evidence>
<proteinExistence type="predicted"/>
<sequence>MFQTMGSLDLEYINEQQPLQRYESEEEDISESEVGGQDHSFSPVDFHRSDSDLSADEMSNVDEPDIFPRLVSLCQPVDKDSRPVSMTTIKRASDATFVAGSYIYDAEDDMIIELPSPETPSQLPSSAFLQPTVYNPLESQRSSTCLSFRSPSPASYLSDDDTDVLVAEQVKYVEPVTKPNLIMISPTSTQSDSIDETPSAGSGKLCPSSTSSSIQKEKTDIVSSLRQPTASNCTASNKRNALYDHSGDVQPAQKSNYSKPIYQGAPLERMNTSATVNCLPIPTLPHPASRSQSISTPRPRTSISDKVANHVRLPSKSLRRPPSLRSMSSFSAPFWQRPFSPRFEDTHSRSMSYSHSVYNSDATSSRSRPYSGTPSHAPYSAFSRLRSESTYNLSKAACDTRLPARHQTVKHSGAPSIWSTNSFRSDGTSENSLDGSEPTDDSFKRKLGRTKTLRRAKQQQTESAEKPSGKSFLGLRLGGKRKSTVKDAHF</sequence>
<feature type="compositionally biased region" description="Polar residues" evidence="1">
    <location>
        <begin position="357"/>
        <end position="374"/>
    </location>
</feature>
<feature type="region of interest" description="Disordered" evidence="1">
    <location>
        <begin position="357"/>
        <end position="376"/>
    </location>
</feature>
<dbReference type="OrthoDB" id="4493237at2759"/>
<evidence type="ECO:0000256" key="1">
    <source>
        <dbReference type="SAM" id="MobiDB-lite"/>
    </source>
</evidence>
<gene>
    <name evidence="2" type="ORF">EURHEDRAFT_217289</name>
</gene>
<name>A0A017SNS2_ASPRC</name>
<feature type="region of interest" description="Disordered" evidence="1">
    <location>
        <begin position="183"/>
        <end position="237"/>
    </location>
</feature>
<dbReference type="RefSeq" id="XP_040642260.1">
    <property type="nucleotide sequence ID" value="XM_040777990.1"/>
</dbReference>
<protein>
    <submittedName>
        <fullName evidence="2">Uncharacterized protein</fullName>
    </submittedName>
</protein>
<dbReference type="GeneID" id="63693114"/>
<feature type="compositionally biased region" description="Polar residues" evidence="1">
    <location>
        <begin position="221"/>
        <end position="237"/>
    </location>
</feature>
<feature type="compositionally biased region" description="Polar residues" evidence="1">
    <location>
        <begin position="417"/>
        <end position="434"/>
    </location>
</feature>
<organism evidence="2 3">
    <name type="scientific">Aspergillus ruber (strain CBS 135680)</name>
    <dbReference type="NCBI Taxonomy" id="1388766"/>
    <lineage>
        <taxon>Eukaryota</taxon>
        <taxon>Fungi</taxon>
        <taxon>Dikarya</taxon>
        <taxon>Ascomycota</taxon>
        <taxon>Pezizomycotina</taxon>
        <taxon>Eurotiomycetes</taxon>
        <taxon>Eurotiomycetidae</taxon>
        <taxon>Eurotiales</taxon>
        <taxon>Aspergillaceae</taxon>
        <taxon>Aspergillus</taxon>
        <taxon>Aspergillus subgen. Aspergillus</taxon>
    </lineage>
</organism>
<dbReference type="EMBL" id="KK088413">
    <property type="protein sequence ID" value="EYE98572.1"/>
    <property type="molecule type" value="Genomic_DNA"/>
</dbReference>
<feature type="compositionally biased region" description="Polar residues" evidence="1">
    <location>
        <begin position="289"/>
        <end position="303"/>
    </location>
</feature>
<dbReference type="HOGENOM" id="CLU_528882_0_0_1"/>
<reference evidence="3" key="1">
    <citation type="journal article" date="2014" name="Nat. Commun.">
        <title>Genomic adaptations of the halophilic Dead Sea filamentous fungus Eurotium rubrum.</title>
        <authorList>
            <person name="Kis-Papo T."/>
            <person name="Weig A.R."/>
            <person name="Riley R."/>
            <person name="Persoh D."/>
            <person name="Salamov A."/>
            <person name="Sun H."/>
            <person name="Lipzen A."/>
            <person name="Wasser S.P."/>
            <person name="Rambold G."/>
            <person name="Grigoriev I.V."/>
            <person name="Nevo E."/>
        </authorList>
    </citation>
    <scope>NUCLEOTIDE SEQUENCE [LARGE SCALE GENOMIC DNA]</scope>
    <source>
        <strain evidence="3">CBS 135680</strain>
    </source>
</reference>
<feature type="compositionally biased region" description="Basic residues" evidence="1">
    <location>
        <begin position="445"/>
        <end position="457"/>
    </location>
</feature>
<feature type="region of interest" description="Disordered" evidence="1">
    <location>
        <begin position="405"/>
        <end position="490"/>
    </location>
</feature>
<accession>A0A017SNS2</accession>
<evidence type="ECO:0000313" key="2">
    <source>
        <dbReference type="EMBL" id="EYE98572.1"/>
    </source>
</evidence>